<dbReference type="Pfam" id="PF00288">
    <property type="entry name" value="GHMP_kinases_N"/>
    <property type="match status" value="1"/>
</dbReference>
<reference evidence="8 9" key="1">
    <citation type="submission" date="2022-04" db="EMBL/GenBank/DDBJ databases">
        <title>Genome sequence of C. roseum typestrain.</title>
        <authorList>
            <person name="Poehlein A."/>
            <person name="Schoch T."/>
            <person name="Duerre P."/>
            <person name="Daniel R."/>
        </authorList>
    </citation>
    <scope>NUCLEOTIDE SEQUENCE [LARGE SCALE GENOMIC DNA]</scope>
    <source>
        <strain evidence="8 9">DSM 7320</strain>
    </source>
</reference>
<organism evidence="8 9">
    <name type="scientific">Clostridium felsineum</name>
    <dbReference type="NCBI Taxonomy" id="36839"/>
    <lineage>
        <taxon>Bacteria</taxon>
        <taxon>Bacillati</taxon>
        <taxon>Bacillota</taxon>
        <taxon>Clostridia</taxon>
        <taxon>Eubacteriales</taxon>
        <taxon>Clostridiaceae</taxon>
        <taxon>Clostridium</taxon>
    </lineage>
</organism>
<dbReference type="PRINTS" id="PR00960">
    <property type="entry name" value="LMBPPROTEIN"/>
</dbReference>
<dbReference type="SUPFAM" id="SSF55060">
    <property type="entry name" value="GHMP Kinase, C-terminal domain"/>
    <property type="match status" value="1"/>
</dbReference>
<evidence type="ECO:0000256" key="4">
    <source>
        <dbReference type="ARBA" id="ARBA00022840"/>
    </source>
</evidence>
<dbReference type="PANTHER" id="PTHR32463:SF0">
    <property type="entry name" value="L-FUCOSE KINASE"/>
    <property type="match status" value="1"/>
</dbReference>
<dbReference type="InterPro" id="IPR052203">
    <property type="entry name" value="GHMP_Kinase-Related"/>
</dbReference>
<dbReference type="PIRSF" id="PIRSF036406">
    <property type="entry name" value="Hept_kin"/>
    <property type="match status" value="1"/>
</dbReference>
<dbReference type="AlphaFoldDB" id="A0A1S8L7Z7"/>
<dbReference type="FunFam" id="3.30.230.120:FF:000009">
    <property type="entry name" value="D-glycero-alpha-D-manno-heptose 7-phosphate kinase"/>
    <property type="match status" value="1"/>
</dbReference>
<dbReference type="PANTHER" id="PTHR32463">
    <property type="entry name" value="L-FUCOSE KINASE"/>
    <property type="match status" value="1"/>
</dbReference>
<comment type="similarity">
    <text evidence="5">Belongs to the GHMP kinase family.</text>
</comment>
<dbReference type="EC" id="2.7.1.168" evidence="8"/>
<keyword evidence="1 8" id="KW-0808">Transferase</keyword>
<dbReference type="Pfam" id="PF08544">
    <property type="entry name" value="GHMP_kinases_C"/>
    <property type="match status" value="1"/>
</dbReference>
<evidence type="ECO:0000313" key="8">
    <source>
        <dbReference type="EMBL" id="URZ13153.1"/>
    </source>
</evidence>
<dbReference type="InterPro" id="IPR006204">
    <property type="entry name" value="GHMP_kinase_N_dom"/>
</dbReference>
<evidence type="ECO:0000259" key="7">
    <source>
        <dbReference type="Pfam" id="PF08544"/>
    </source>
</evidence>
<name>A0A1S8L7Z7_9CLOT</name>
<keyword evidence="4" id="KW-0067">ATP-binding</keyword>
<keyword evidence="3 8" id="KW-0418">Kinase</keyword>
<dbReference type="EMBL" id="CP096983">
    <property type="protein sequence ID" value="URZ13153.1"/>
    <property type="molecule type" value="Genomic_DNA"/>
</dbReference>
<dbReference type="SUPFAM" id="SSF54211">
    <property type="entry name" value="Ribosomal protein S5 domain 2-like"/>
    <property type="match status" value="1"/>
</dbReference>
<proteinExistence type="inferred from homology"/>
<dbReference type="GO" id="GO:0042352">
    <property type="term" value="P:GDP-L-fucose salvage"/>
    <property type="evidence" value="ECO:0007669"/>
    <property type="project" value="TreeGrafter"/>
</dbReference>
<dbReference type="GO" id="GO:0005524">
    <property type="term" value="F:ATP binding"/>
    <property type="evidence" value="ECO:0007669"/>
    <property type="project" value="UniProtKB-KW"/>
</dbReference>
<feature type="domain" description="GHMP kinase N-terminal" evidence="6">
    <location>
        <begin position="79"/>
        <end position="162"/>
    </location>
</feature>
<dbReference type="InterPro" id="IPR020568">
    <property type="entry name" value="Ribosomal_Su5_D2-typ_SF"/>
</dbReference>
<dbReference type="InterPro" id="IPR014606">
    <property type="entry name" value="Heptose_7-P_kinase"/>
</dbReference>
<sequence>MIIRSKAPLRISFGGGGTDVEPYCNEYGGVVLNTTINKYAYCSIVPNDTDNIVVNSLDFDMTVKYNCNENLVYDGKLDLVKAALKRMNINKGCEVYLQSDAPAGSGLGTSSTVVVALLGAMARWKGIVMDQYELAAMAYEVERKDLKIDGGYQDQYAATFGGFNFMEIDNEEVIVNPLKINKGITNELQYNLLLCYTGNIHVSANIIKDQVNNYVEKKEDVVNAMHEIKALAYAMKKELLRNNLNNFGSLLHHGWEMKKKMSSKISNSKIDELYEEALKKGALGGKLLGAGGGGYLLVYCPYNKKHAVAEALEKMGGQISEWNFELGGMQSWVVDDSRWKYNEIQVATTEGKYKFGISTMEGIG</sequence>
<dbReference type="STRING" id="84029.CROST_18810"/>
<evidence type="ECO:0000313" key="9">
    <source>
        <dbReference type="Proteomes" id="UP000190951"/>
    </source>
</evidence>
<dbReference type="Gene3D" id="3.30.230.120">
    <property type="match status" value="1"/>
</dbReference>
<keyword evidence="2" id="KW-0547">Nucleotide-binding</keyword>
<dbReference type="Proteomes" id="UP000190951">
    <property type="component" value="Chromosome"/>
</dbReference>
<dbReference type="GO" id="GO:0050201">
    <property type="term" value="F:fucokinase activity"/>
    <property type="evidence" value="ECO:0007669"/>
    <property type="project" value="TreeGrafter"/>
</dbReference>
<evidence type="ECO:0000256" key="2">
    <source>
        <dbReference type="ARBA" id="ARBA00022741"/>
    </source>
</evidence>
<evidence type="ECO:0000256" key="1">
    <source>
        <dbReference type="ARBA" id="ARBA00022679"/>
    </source>
</evidence>
<dbReference type="InterPro" id="IPR001174">
    <property type="entry name" value="HddA/FKP"/>
</dbReference>
<evidence type="ECO:0000256" key="5">
    <source>
        <dbReference type="ARBA" id="ARBA00038121"/>
    </source>
</evidence>
<dbReference type="InterPro" id="IPR036554">
    <property type="entry name" value="GHMP_kinase_C_sf"/>
</dbReference>
<feature type="domain" description="GHMP kinase C-terminal" evidence="7">
    <location>
        <begin position="235"/>
        <end position="315"/>
    </location>
</feature>
<dbReference type="KEGG" id="crw:CROST_039030"/>
<keyword evidence="9" id="KW-1185">Reference proteome</keyword>
<accession>A0A1S8L7Z7</accession>
<gene>
    <name evidence="8" type="primary">hddA</name>
    <name evidence="8" type="ORF">CROST_039030</name>
</gene>
<evidence type="ECO:0000256" key="3">
    <source>
        <dbReference type="ARBA" id="ARBA00022777"/>
    </source>
</evidence>
<protein>
    <submittedName>
        <fullName evidence="8">D-glycero-alpha-D-manno-heptose 7-phosphate kinase</fullName>
        <ecNumber evidence="8">2.7.1.168</ecNumber>
    </submittedName>
</protein>
<dbReference type="InterPro" id="IPR013750">
    <property type="entry name" value="GHMP_kinase_C_dom"/>
</dbReference>
<evidence type="ECO:0000259" key="6">
    <source>
        <dbReference type="Pfam" id="PF00288"/>
    </source>
</evidence>
<dbReference type="RefSeq" id="WP_077835205.1">
    <property type="nucleotide sequence ID" value="NZ_CP096983.1"/>
</dbReference>